<keyword evidence="15" id="KW-0233">DNA recombination</keyword>
<protein>
    <recommendedName>
        <fullName evidence="1">RNA-directed DNA polymerase</fullName>
        <ecNumber evidence="1">2.7.7.49</ecNumber>
    </recommendedName>
</protein>
<dbReference type="Gene3D" id="2.40.50.40">
    <property type="match status" value="1"/>
</dbReference>
<dbReference type="InterPro" id="IPR043128">
    <property type="entry name" value="Rev_trsase/Diguanyl_cyclase"/>
</dbReference>
<dbReference type="SUPFAM" id="SSF56672">
    <property type="entry name" value="DNA/RNA polymerases"/>
    <property type="match status" value="1"/>
</dbReference>
<dbReference type="GO" id="GO:0003677">
    <property type="term" value="F:DNA binding"/>
    <property type="evidence" value="ECO:0007669"/>
    <property type="project" value="UniProtKB-KW"/>
</dbReference>
<proteinExistence type="predicted"/>
<evidence type="ECO:0000313" key="21">
    <source>
        <dbReference type="Proteomes" id="UP000242715"/>
    </source>
</evidence>
<dbReference type="GO" id="GO:0003964">
    <property type="term" value="F:RNA-directed DNA polymerase activity"/>
    <property type="evidence" value="ECO:0007669"/>
    <property type="project" value="UniProtKB-KW"/>
</dbReference>
<dbReference type="Gene3D" id="1.10.340.70">
    <property type="match status" value="1"/>
</dbReference>
<dbReference type="Proteomes" id="UP000242715">
    <property type="component" value="Unassembled WGS sequence"/>
</dbReference>
<evidence type="ECO:0000256" key="4">
    <source>
        <dbReference type="ARBA" id="ARBA00022695"/>
    </source>
</evidence>
<dbReference type="Pfam" id="PF17921">
    <property type="entry name" value="Integrase_H2C2"/>
    <property type="match status" value="1"/>
</dbReference>
<evidence type="ECO:0000256" key="17">
    <source>
        <dbReference type="SAM" id="MobiDB-lite"/>
    </source>
</evidence>
<evidence type="ECO:0000256" key="11">
    <source>
        <dbReference type="ARBA" id="ARBA00022908"/>
    </source>
</evidence>
<dbReference type="PANTHER" id="PTHR37984:SF5">
    <property type="entry name" value="PROTEIN NYNRIN-LIKE"/>
    <property type="match status" value="1"/>
</dbReference>
<dbReference type="FunFam" id="3.30.70.270:FF:000020">
    <property type="entry name" value="Transposon Tf2-6 polyprotein-like Protein"/>
    <property type="match status" value="1"/>
</dbReference>
<dbReference type="InterPro" id="IPR016197">
    <property type="entry name" value="Chromo-like_dom_sf"/>
</dbReference>
<dbReference type="GO" id="GO:0003887">
    <property type="term" value="F:DNA-directed DNA polymerase activity"/>
    <property type="evidence" value="ECO:0007669"/>
    <property type="project" value="UniProtKB-KW"/>
</dbReference>
<evidence type="ECO:0000259" key="19">
    <source>
        <dbReference type="PROSITE" id="PS50994"/>
    </source>
</evidence>
<dbReference type="SUPFAM" id="SSF54160">
    <property type="entry name" value="Chromo domain-like"/>
    <property type="match status" value="1"/>
</dbReference>
<evidence type="ECO:0000256" key="16">
    <source>
        <dbReference type="SAM" id="Coils"/>
    </source>
</evidence>
<dbReference type="PROSITE" id="PS00141">
    <property type="entry name" value="ASP_PROTEASE"/>
    <property type="match status" value="1"/>
</dbReference>
<keyword evidence="14" id="KW-0238">DNA-binding</keyword>
<keyword evidence="12" id="KW-0695">RNA-directed DNA polymerase</keyword>
<feature type="region of interest" description="Disordered" evidence="17">
    <location>
        <begin position="1288"/>
        <end position="1322"/>
    </location>
</feature>
<keyword evidence="3" id="KW-0808">Transferase</keyword>
<keyword evidence="16" id="KW-0175">Coiled coil</keyword>
<dbReference type="PROSITE" id="PS50878">
    <property type="entry name" value="RT_POL"/>
    <property type="match status" value="1"/>
</dbReference>
<dbReference type="FunFam" id="3.10.10.10:FF:000007">
    <property type="entry name" value="Retrovirus-related Pol polyprotein from transposon 17.6-like Protein"/>
    <property type="match status" value="1"/>
</dbReference>
<dbReference type="PROSITE" id="PS50994">
    <property type="entry name" value="INTEGRASE"/>
    <property type="match status" value="1"/>
</dbReference>
<dbReference type="EMBL" id="DF973895">
    <property type="protein sequence ID" value="GAU42021.1"/>
    <property type="molecule type" value="Genomic_DNA"/>
</dbReference>
<keyword evidence="9" id="KW-0378">Hydrolase</keyword>
<evidence type="ECO:0000256" key="6">
    <source>
        <dbReference type="ARBA" id="ARBA00022723"/>
    </source>
</evidence>
<dbReference type="FunFam" id="1.10.340.70:FF:000001">
    <property type="entry name" value="Retrovirus-related Pol polyprotein from transposon gypsy-like Protein"/>
    <property type="match status" value="1"/>
</dbReference>
<dbReference type="EC" id="2.7.7.49" evidence="1"/>
<evidence type="ECO:0000256" key="15">
    <source>
        <dbReference type="ARBA" id="ARBA00023172"/>
    </source>
</evidence>
<dbReference type="GO" id="GO:0006508">
    <property type="term" value="P:proteolysis"/>
    <property type="evidence" value="ECO:0007669"/>
    <property type="project" value="UniProtKB-KW"/>
</dbReference>
<evidence type="ECO:0000256" key="1">
    <source>
        <dbReference type="ARBA" id="ARBA00012493"/>
    </source>
</evidence>
<dbReference type="Pfam" id="PF08284">
    <property type="entry name" value="RVP_2"/>
    <property type="match status" value="1"/>
</dbReference>
<dbReference type="CDD" id="cd09274">
    <property type="entry name" value="RNase_HI_RT_Ty3"/>
    <property type="match status" value="1"/>
</dbReference>
<sequence length="1322" mass="150059">MGDRIDILEGQFGAMQLSFASLAEQMKQQGDSFASQMQSQGVALTELTKQLQQMAQSMGKRLHVDPSFGSEGSVGNDVSGESRLAGKKVKLPLFDGDDPVAWITRAEIYFDVQAKKGENESRSGWKGMRSDEIAERRAKGEAMSEEGEIIALEELHVEYEADPVVEGECKSMGVLGSMGGHQTMKVEGKIGNVGVLVLIDSGASHNFISPKVMTALGLEVTTGPVMSVRLGDGHKVESQGWCAGIMMKLDSVDIIVDAVVLDLGGLDMVLGVAWLSTLGEVVMDWNALSMQFIHDGEKVKICSQGTHIEHYLNAFLDDTQNKGGDWWWSQHQHMEGYDSAIPSQLADLLQQFHQVFSDQLMLPPQRTQVHHINLIPNHESISVRPYRYPHHQKTEIERQVSELLEAGVIRQSMSAYSSPVILVKKKDSSWRMCVDYRALNKATIPDKYPIPIVDELLDELHGSTVFSKIDLKSGYHQIRVHEDDIHKTAFRTHNGHYEYLVMPFGLMNAPATFQATMNDIFRPFLRQFVLVFFDDILVYSRDMSEHQQHLYLVLQVLQDHCFVANHKKCKFGCDQIDYLGHIISGQGVAVDQEKIQCILAWPIPKSVKGVRGFLGLTGYYRKFIKDYGKLAKPLTELTKKDSFMWNAEANAAFQLLKEVMTSPPVLVLPNFNLPFEVECDAAGRGIGAVLMQQRQPIAFFSKALSEGNLSKSVYEKELMALVLCIQHWRHYLLGTVFVVYTDHKSLKHLLQQKVNSPDQQCWLSKLLGYQFEVKYKPGLENKAADALSRCYDEQELQAMVPYPQWLESQKLLDEVKDDVEVQKLLQEVLTNPSGKPGYTVHQGVLFYHGRLVLSSKSPSIPLLLEEFHSTPMGGHSGYLRTYRRLAENLYWVGMQRHVKEFVKTCNVCQRQKYAATTPGGLLQPLPIPNGVWEDLSIDFITGLPKSRGYEAVLVVVDRLSKYSHFILLKHPYTAKSIAEIFVKEIVRLHGIPQSVVSDRDPLFVSNFWMELFKLQGTKLKMSSAYHPETDGQTEVINRCLESYLRCFASDQPKMWSHWISWSEFWYNTTFHVSIGKTPFEVVYGRKPPSIIRFLPFETKVEAVALELNERDEALSQLKIHLKKAQEQMVAYANKKRRDLSFTVGEWVFLKLRPHRQQSVIKRINQKLAARFYGPFKILKKIGAVAYRLQLPDHSKIHPVFHVSLLKKAIGNYEVQGELPKDLEIAEEGDMYPEKVMGSRVTLKEGTAVQQSLIKWKHKSVDDVTWEDNEFLAGQFPEFCLEDKTVFKGKGVDRDGNDLGKSGPKPREWRVYQRKRKNADVAD</sequence>
<dbReference type="InterPro" id="IPR036397">
    <property type="entry name" value="RNaseH_sf"/>
</dbReference>
<dbReference type="Pfam" id="PF17917">
    <property type="entry name" value="RT_RNaseH"/>
    <property type="match status" value="1"/>
</dbReference>
<evidence type="ECO:0000256" key="3">
    <source>
        <dbReference type="ARBA" id="ARBA00022679"/>
    </source>
</evidence>
<dbReference type="InterPro" id="IPR001584">
    <property type="entry name" value="Integrase_cat-core"/>
</dbReference>
<dbReference type="Gene3D" id="2.40.70.10">
    <property type="entry name" value="Acid Proteases"/>
    <property type="match status" value="1"/>
</dbReference>
<dbReference type="InterPro" id="IPR050951">
    <property type="entry name" value="Retrovirus_Pol_polyprotein"/>
</dbReference>
<dbReference type="InterPro" id="IPR043502">
    <property type="entry name" value="DNA/RNA_pol_sf"/>
</dbReference>
<dbReference type="GO" id="GO:0004190">
    <property type="term" value="F:aspartic-type endopeptidase activity"/>
    <property type="evidence" value="ECO:0007669"/>
    <property type="project" value="UniProtKB-KW"/>
</dbReference>
<evidence type="ECO:0000259" key="18">
    <source>
        <dbReference type="PROSITE" id="PS50878"/>
    </source>
</evidence>
<keyword evidence="8" id="KW-0255">Endonuclease</keyword>
<dbReference type="Gene3D" id="3.30.420.10">
    <property type="entry name" value="Ribonuclease H-like superfamily/Ribonuclease H"/>
    <property type="match status" value="1"/>
</dbReference>
<dbReference type="Pfam" id="PF24626">
    <property type="entry name" value="SH3_Tf2-1"/>
    <property type="match status" value="1"/>
</dbReference>
<dbReference type="OrthoDB" id="2013610at2759"/>
<dbReference type="Gene3D" id="3.10.10.10">
    <property type="entry name" value="HIV Type 1 Reverse Transcriptase, subunit A, domain 1"/>
    <property type="match status" value="1"/>
</dbReference>
<evidence type="ECO:0000256" key="10">
    <source>
        <dbReference type="ARBA" id="ARBA00022842"/>
    </source>
</evidence>
<name>A0A2Z6NDV4_TRISU</name>
<reference evidence="21" key="1">
    <citation type="journal article" date="2017" name="Front. Plant Sci.">
        <title>Climate Clever Clovers: New Paradigm to Reduce the Environmental Footprint of Ruminants by Breeding Low Methanogenic Forages Utilizing Haplotype Variation.</title>
        <authorList>
            <person name="Kaur P."/>
            <person name="Appels R."/>
            <person name="Bayer P.E."/>
            <person name="Keeble-Gagnere G."/>
            <person name="Wang J."/>
            <person name="Hirakawa H."/>
            <person name="Shirasawa K."/>
            <person name="Vercoe P."/>
            <person name="Stefanova K."/>
            <person name="Durmic Z."/>
            <person name="Nichols P."/>
            <person name="Revell C."/>
            <person name="Isobe S.N."/>
            <person name="Edwards D."/>
            <person name="Erskine W."/>
        </authorList>
    </citation>
    <scope>NUCLEOTIDE SEQUENCE [LARGE SCALE GENOMIC DNA]</scope>
    <source>
        <strain evidence="21">cv. Daliak</strain>
    </source>
</reference>
<organism evidence="20 21">
    <name type="scientific">Trifolium subterraneum</name>
    <name type="common">Subterranean clover</name>
    <dbReference type="NCBI Taxonomy" id="3900"/>
    <lineage>
        <taxon>Eukaryota</taxon>
        <taxon>Viridiplantae</taxon>
        <taxon>Streptophyta</taxon>
        <taxon>Embryophyta</taxon>
        <taxon>Tracheophyta</taxon>
        <taxon>Spermatophyta</taxon>
        <taxon>Magnoliopsida</taxon>
        <taxon>eudicotyledons</taxon>
        <taxon>Gunneridae</taxon>
        <taxon>Pentapetalae</taxon>
        <taxon>rosids</taxon>
        <taxon>fabids</taxon>
        <taxon>Fabales</taxon>
        <taxon>Fabaceae</taxon>
        <taxon>Papilionoideae</taxon>
        <taxon>50 kb inversion clade</taxon>
        <taxon>NPAAA clade</taxon>
        <taxon>Hologalegina</taxon>
        <taxon>IRL clade</taxon>
        <taxon>Trifolieae</taxon>
        <taxon>Trifolium</taxon>
    </lineage>
</organism>
<dbReference type="GO" id="GO:0015074">
    <property type="term" value="P:DNA integration"/>
    <property type="evidence" value="ECO:0007669"/>
    <property type="project" value="UniProtKB-KW"/>
</dbReference>
<keyword evidence="13" id="KW-0239">DNA-directed DNA polymerase</keyword>
<dbReference type="GO" id="GO:0046872">
    <property type="term" value="F:metal ion binding"/>
    <property type="evidence" value="ECO:0007669"/>
    <property type="project" value="UniProtKB-KW"/>
</dbReference>
<keyword evidence="21" id="KW-1185">Reference proteome</keyword>
<keyword evidence="5" id="KW-0540">Nuclease</keyword>
<dbReference type="PANTHER" id="PTHR37984">
    <property type="entry name" value="PROTEIN CBG26694"/>
    <property type="match status" value="1"/>
</dbReference>
<evidence type="ECO:0000256" key="8">
    <source>
        <dbReference type="ARBA" id="ARBA00022759"/>
    </source>
</evidence>
<dbReference type="GO" id="GO:0004519">
    <property type="term" value="F:endonuclease activity"/>
    <property type="evidence" value="ECO:0007669"/>
    <property type="project" value="UniProtKB-KW"/>
</dbReference>
<dbReference type="CDD" id="cd01647">
    <property type="entry name" value="RT_LTR"/>
    <property type="match status" value="1"/>
</dbReference>
<dbReference type="GO" id="GO:0006310">
    <property type="term" value="P:DNA recombination"/>
    <property type="evidence" value="ECO:0007669"/>
    <property type="project" value="UniProtKB-KW"/>
</dbReference>
<evidence type="ECO:0000256" key="13">
    <source>
        <dbReference type="ARBA" id="ARBA00022932"/>
    </source>
</evidence>
<keyword evidence="4" id="KW-0548">Nucleotidyltransferase</keyword>
<evidence type="ECO:0000256" key="2">
    <source>
        <dbReference type="ARBA" id="ARBA00022670"/>
    </source>
</evidence>
<dbReference type="InterPro" id="IPR056924">
    <property type="entry name" value="SH3_Tf2-1"/>
</dbReference>
<keyword evidence="2" id="KW-0645">Protease</keyword>
<keyword evidence="7" id="KW-0064">Aspartyl protease</keyword>
<keyword evidence="10" id="KW-0460">Magnesium</keyword>
<feature type="compositionally biased region" description="Basic and acidic residues" evidence="17">
    <location>
        <begin position="1288"/>
        <end position="1297"/>
    </location>
</feature>
<dbReference type="InterPro" id="IPR000477">
    <property type="entry name" value="RT_dom"/>
</dbReference>
<keyword evidence="11" id="KW-0229">DNA integration</keyword>
<dbReference type="CDD" id="cd00303">
    <property type="entry name" value="retropepsin_like"/>
    <property type="match status" value="1"/>
</dbReference>
<dbReference type="SUPFAM" id="SSF53098">
    <property type="entry name" value="Ribonuclease H-like"/>
    <property type="match status" value="1"/>
</dbReference>
<evidence type="ECO:0000256" key="12">
    <source>
        <dbReference type="ARBA" id="ARBA00022918"/>
    </source>
</evidence>
<accession>A0A2Z6NDV4</accession>
<evidence type="ECO:0000256" key="5">
    <source>
        <dbReference type="ARBA" id="ARBA00022722"/>
    </source>
</evidence>
<evidence type="ECO:0000256" key="14">
    <source>
        <dbReference type="ARBA" id="ARBA00023125"/>
    </source>
</evidence>
<dbReference type="SUPFAM" id="SSF50630">
    <property type="entry name" value="Acid proteases"/>
    <property type="match status" value="1"/>
</dbReference>
<evidence type="ECO:0000256" key="7">
    <source>
        <dbReference type="ARBA" id="ARBA00022750"/>
    </source>
</evidence>
<feature type="domain" description="Integrase catalytic" evidence="19">
    <location>
        <begin position="922"/>
        <end position="1086"/>
    </location>
</feature>
<dbReference type="InterPro" id="IPR041373">
    <property type="entry name" value="RT_RNaseH"/>
</dbReference>
<dbReference type="InterPro" id="IPR012337">
    <property type="entry name" value="RNaseH-like_sf"/>
</dbReference>
<dbReference type="InterPro" id="IPR001969">
    <property type="entry name" value="Aspartic_peptidase_AS"/>
</dbReference>
<dbReference type="InterPro" id="IPR021109">
    <property type="entry name" value="Peptidase_aspartic_dom_sf"/>
</dbReference>
<evidence type="ECO:0000256" key="9">
    <source>
        <dbReference type="ARBA" id="ARBA00022801"/>
    </source>
</evidence>
<keyword evidence="6" id="KW-0479">Metal-binding</keyword>
<feature type="domain" description="Reverse transcriptase" evidence="18">
    <location>
        <begin position="404"/>
        <end position="583"/>
    </location>
</feature>
<evidence type="ECO:0000313" key="20">
    <source>
        <dbReference type="EMBL" id="GAU42021.1"/>
    </source>
</evidence>
<feature type="coiled-coil region" evidence="16">
    <location>
        <begin position="1107"/>
        <end position="1134"/>
    </location>
</feature>
<gene>
    <name evidence="20" type="ORF">TSUD_90550</name>
</gene>
<dbReference type="InterPro" id="IPR041588">
    <property type="entry name" value="Integrase_H2C2"/>
</dbReference>
<dbReference type="Gene3D" id="3.30.70.270">
    <property type="match status" value="2"/>
</dbReference>
<dbReference type="FunFam" id="3.30.420.10:FF:000219">
    <property type="entry name" value="Putative retroelement"/>
    <property type="match status" value="1"/>
</dbReference>
<dbReference type="Pfam" id="PF00078">
    <property type="entry name" value="RVT_1"/>
    <property type="match status" value="1"/>
</dbReference>